<dbReference type="EMBL" id="JACEIK010003490">
    <property type="protein sequence ID" value="MCD9641916.1"/>
    <property type="molecule type" value="Genomic_DNA"/>
</dbReference>
<dbReference type="Proteomes" id="UP000823775">
    <property type="component" value="Unassembled WGS sequence"/>
</dbReference>
<reference evidence="2 3" key="1">
    <citation type="journal article" date="2021" name="BMC Genomics">
        <title>Datura genome reveals duplications of psychoactive alkaloid biosynthetic genes and high mutation rate following tissue culture.</title>
        <authorList>
            <person name="Rajewski A."/>
            <person name="Carter-House D."/>
            <person name="Stajich J."/>
            <person name="Litt A."/>
        </authorList>
    </citation>
    <scope>NUCLEOTIDE SEQUENCE [LARGE SCALE GENOMIC DNA]</scope>
    <source>
        <strain evidence="2">AR-01</strain>
    </source>
</reference>
<protein>
    <submittedName>
        <fullName evidence="2">Uncharacterized protein</fullName>
    </submittedName>
</protein>
<organism evidence="2 3">
    <name type="scientific">Datura stramonium</name>
    <name type="common">Jimsonweed</name>
    <name type="synonym">Common thornapple</name>
    <dbReference type="NCBI Taxonomy" id="4076"/>
    <lineage>
        <taxon>Eukaryota</taxon>
        <taxon>Viridiplantae</taxon>
        <taxon>Streptophyta</taxon>
        <taxon>Embryophyta</taxon>
        <taxon>Tracheophyta</taxon>
        <taxon>Spermatophyta</taxon>
        <taxon>Magnoliopsida</taxon>
        <taxon>eudicotyledons</taxon>
        <taxon>Gunneridae</taxon>
        <taxon>Pentapetalae</taxon>
        <taxon>asterids</taxon>
        <taxon>lamiids</taxon>
        <taxon>Solanales</taxon>
        <taxon>Solanaceae</taxon>
        <taxon>Solanoideae</taxon>
        <taxon>Datureae</taxon>
        <taxon>Datura</taxon>
    </lineage>
</organism>
<evidence type="ECO:0000313" key="2">
    <source>
        <dbReference type="EMBL" id="MCD9641916.1"/>
    </source>
</evidence>
<name>A0ABS8V5K4_DATST</name>
<sequence length="114" mass="12404">MTSYRSSSSSLPLFPTSRVLFVLHRRRDVDFLSPRQSPGPVGSRPSGNSQPLTASTRACRCLTASAPHCLDVTTLTVPPHSPLPAAVTTTSIPVDSHHWFTTIRQLNSLKRGIL</sequence>
<feature type="region of interest" description="Disordered" evidence="1">
    <location>
        <begin position="31"/>
        <end position="54"/>
    </location>
</feature>
<keyword evidence="3" id="KW-1185">Reference proteome</keyword>
<gene>
    <name evidence="2" type="ORF">HAX54_028401</name>
</gene>
<evidence type="ECO:0000313" key="3">
    <source>
        <dbReference type="Proteomes" id="UP000823775"/>
    </source>
</evidence>
<feature type="compositionally biased region" description="Polar residues" evidence="1">
    <location>
        <begin position="45"/>
        <end position="54"/>
    </location>
</feature>
<evidence type="ECO:0000256" key="1">
    <source>
        <dbReference type="SAM" id="MobiDB-lite"/>
    </source>
</evidence>
<accession>A0ABS8V5K4</accession>
<comment type="caution">
    <text evidence="2">The sequence shown here is derived from an EMBL/GenBank/DDBJ whole genome shotgun (WGS) entry which is preliminary data.</text>
</comment>
<proteinExistence type="predicted"/>